<organism evidence="1 2">
    <name type="scientific">Candidatus Segetimicrobium genomatis</name>
    <dbReference type="NCBI Taxonomy" id="2569760"/>
    <lineage>
        <taxon>Bacteria</taxon>
        <taxon>Bacillati</taxon>
        <taxon>Candidatus Sysuimicrobiota</taxon>
        <taxon>Candidatus Sysuimicrobiia</taxon>
        <taxon>Candidatus Sysuimicrobiales</taxon>
        <taxon>Candidatus Segetimicrobiaceae</taxon>
        <taxon>Candidatus Segetimicrobium</taxon>
    </lineage>
</organism>
<gene>
    <name evidence="1" type="ORF">E6H02_11830</name>
</gene>
<evidence type="ECO:0000313" key="1">
    <source>
        <dbReference type="EMBL" id="TMJ07114.1"/>
    </source>
</evidence>
<dbReference type="Proteomes" id="UP000320393">
    <property type="component" value="Unassembled WGS sequence"/>
</dbReference>
<comment type="caution">
    <text evidence="1">The sequence shown here is derived from an EMBL/GenBank/DDBJ whole genome shotgun (WGS) entry which is preliminary data.</text>
</comment>
<sequence>MVVPQATEHTIRDRLGQAIREGDKVRVAGLPDPAEVQAVDPRYGVMVVLVPGRTGKMGRMVRAQEVERAG</sequence>
<dbReference type="AlphaFoldDB" id="A0A537LGH2"/>
<reference evidence="1 2" key="1">
    <citation type="journal article" date="2019" name="Nat. Microbiol.">
        <title>Mediterranean grassland soil C-N compound turnover is dependent on rainfall and depth, and is mediated by genomically divergent microorganisms.</title>
        <authorList>
            <person name="Diamond S."/>
            <person name="Andeer P.F."/>
            <person name="Li Z."/>
            <person name="Crits-Christoph A."/>
            <person name="Burstein D."/>
            <person name="Anantharaman K."/>
            <person name="Lane K.R."/>
            <person name="Thomas B.C."/>
            <person name="Pan C."/>
            <person name="Northen T.R."/>
            <person name="Banfield J.F."/>
        </authorList>
    </citation>
    <scope>NUCLEOTIDE SEQUENCE [LARGE SCALE GENOMIC DNA]</scope>
    <source>
        <strain evidence="1">NP_5</strain>
    </source>
</reference>
<evidence type="ECO:0000313" key="2">
    <source>
        <dbReference type="Proteomes" id="UP000320393"/>
    </source>
</evidence>
<protein>
    <submittedName>
        <fullName evidence="1">Uncharacterized protein</fullName>
    </submittedName>
</protein>
<accession>A0A537LGH2</accession>
<dbReference type="EMBL" id="VBAM01000507">
    <property type="protein sequence ID" value="TMJ07114.1"/>
    <property type="molecule type" value="Genomic_DNA"/>
</dbReference>
<proteinExistence type="predicted"/>
<name>A0A537LGH2_9BACT</name>